<reference evidence="2 3" key="1">
    <citation type="journal article" date="2016" name="Genome Biol. Evol.">
        <title>Gene Family Evolution Reflects Adaptation to Soil Environmental Stressors in the Genome of the Collembolan Orchesella cincta.</title>
        <authorList>
            <person name="Faddeeva-Vakhrusheva A."/>
            <person name="Derks M.F."/>
            <person name="Anvar S.Y."/>
            <person name="Agamennone V."/>
            <person name="Suring W."/>
            <person name="Smit S."/>
            <person name="van Straalen N.M."/>
            <person name="Roelofs D."/>
        </authorList>
    </citation>
    <scope>NUCLEOTIDE SEQUENCE [LARGE SCALE GENOMIC DNA]</scope>
    <source>
        <tissue evidence="2">Mixed pool</tissue>
    </source>
</reference>
<dbReference type="AlphaFoldDB" id="A0A1D2NC30"/>
<dbReference type="OrthoDB" id="409374at2759"/>
<organism evidence="2 3">
    <name type="scientific">Orchesella cincta</name>
    <name type="common">Springtail</name>
    <name type="synonym">Podura cincta</name>
    <dbReference type="NCBI Taxonomy" id="48709"/>
    <lineage>
        <taxon>Eukaryota</taxon>
        <taxon>Metazoa</taxon>
        <taxon>Ecdysozoa</taxon>
        <taxon>Arthropoda</taxon>
        <taxon>Hexapoda</taxon>
        <taxon>Collembola</taxon>
        <taxon>Entomobryomorpha</taxon>
        <taxon>Entomobryoidea</taxon>
        <taxon>Orchesellidae</taxon>
        <taxon>Orchesellinae</taxon>
        <taxon>Orchesella</taxon>
    </lineage>
</organism>
<gene>
    <name evidence="2" type="ORF">Ocin01_03891</name>
</gene>
<feature type="domain" description="EGF-like" evidence="1">
    <location>
        <begin position="296"/>
        <end position="339"/>
    </location>
</feature>
<dbReference type="EMBL" id="LJIJ01000095">
    <property type="protein sequence ID" value="ODN02814.1"/>
    <property type="molecule type" value="Genomic_DNA"/>
</dbReference>
<dbReference type="InterPro" id="IPR000742">
    <property type="entry name" value="EGF"/>
</dbReference>
<dbReference type="SMART" id="SM00181">
    <property type="entry name" value="EGF"/>
    <property type="match status" value="4"/>
</dbReference>
<feature type="domain" description="EGF-like" evidence="1">
    <location>
        <begin position="4"/>
        <end position="47"/>
    </location>
</feature>
<accession>A0A1D2NC30</accession>
<evidence type="ECO:0000313" key="2">
    <source>
        <dbReference type="EMBL" id="ODN02814.1"/>
    </source>
</evidence>
<feature type="domain" description="EGF-like" evidence="1">
    <location>
        <begin position="200"/>
        <end position="240"/>
    </location>
</feature>
<protein>
    <submittedName>
        <fullName evidence="2">Tenascin-X</fullName>
    </submittedName>
</protein>
<name>A0A1D2NC30_ORCCI</name>
<dbReference type="Proteomes" id="UP000094527">
    <property type="component" value="Unassembled WGS sequence"/>
</dbReference>
<evidence type="ECO:0000313" key="3">
    <source>
        <dbReference type="Proteomes" id="UP000094527"/>
    </source>
</evidence>
<keyword evidence="3" id="KW-1185">Reference proteome</keyword>
<dbReference type="PANTHER" id="PTHR39069:SF8">
    <property type="entry name" value="FI17111P1"/>
    <property type="match status" value="1"/>
</dbReference>
<dbReference type="STRING" id="48709.A0A1D2NC30"/>
<evidence type="ECO:0000259" key="1">
    <source>
        <dbReference type="SMART" id="SM00181"/>
    </source>
</evidence>
<sequence>MRGRCEFDDEFGNADDKLECIQNSECVGLGVCQCKAGFKQSPEGKCLLKYGEKCNDTEGLVCNYKYEHLICQAGICGCEFYGQQAFQPEIQTCRWLVGEDCDITQDDGHNQPAGFPRLRRCVNDAFCKPFRPGHHKGTCVCKRGFEISSEKTCTKDRGHGRPCSASMDCDKKRYLECIPDEEQGSHCECLQNEMYFDGKECRVFPGKSCQQNNLCALNSYCEGEWCVCNEGYQIGNSDCFPVTRRHGHSLELPSDNFSHPYPEMSCDETFLGNVERLKCKCQMKVNSHTWSTEKVACLALVGNQCFSDEDCIDYAMCDSDGYTCQCSSAAHTTTNRTCVLKSTVPKDLDTNENAGDWTERMHKLKSIRADESSNETANDGTGIPFSLKMVAFETQTNLFKLILMLPSQLIEPMVSPKITLKIMSVQLFTSSLIRSMNLN</sequence>
<proteinExistence type="predicted"/>
<feature type="domain" description="EGF-like" evidence="1">
    <location>
        <begin position="100"/>
        <end position="154"/>
    </location>
</feature>
<comment type="caution">
    <text evidence="2">The sequence shown here is derived from an EMBL/GenBank/DDBJ whole genome shotgun (WGS) entry which is preliminary data.</text>
</comment>
<dbReference type="PANTHER" id="PTHR39069">
    <property type="entry name" value="ECDYSONE-INDUCIBLE GENE E1, ISOFORM A"/>
    <property type="match status" value="1"/>
</dbReference>